<dbReference type="Proteomes" id="UP000322667">
    <property type="component" value="Chromosome D04"/>
</dbReference>
<protein>
    <submittedName>
        <fullName evidence="1">Uncharacterized protein</fullName>
    </submittedName>
</protein>
<keyword evidence="2" id="KW-1185">Reference proteome</keyword>
<reference evidence="1 2" key="1">
    <citation type="submission" date="2019-07" db="EMBL/GenBank/DDBJ databases">
        <title>WGS assembly of Gossypium tomentosum.</title>
        <authorList>
            <person name="Chen Z.J."/>
            <person name="Sreedasyam A."/>
            <person name="Ando A."/>
            <person name="Song Q."/>
            <person name="De L."/>
            <person name="Hulse-Kemp A."/>
            <person name="Ding M."/>
            <person name="Ye W."/>
            <person name="Kirkbride R."/>
            <person name="Jenkins J."/>
            <person name="Plott C."/>
            <person name="Lovell J."/>
            <person name="Lin Y.-M."/>
            <person name="Vaughn R."/>
            <person name="Liu B."/>
            <person name="Li W."/>
            <person name="Simpson S."/>
            <person name="Scheffler B."/>
            <person name="Saski C."/>
            <person name="Grover C."/>
            <person name="Hu G."/>
            <person name="Conover J."/>
            <person name="Carlson J."/>
            <person name="Shu S."/>
            <person name="Boston L."/>
            <person name="Williams M."/>
            <person name="Peterson D."/>
            <person name="Mcgee K."/>
            <person name="Jones D."/>
            <person name="Wendel J."/>
            <person name="Stelly D."/>
            <person name="Grimwood J."/>
            <person name="Schmutz J."/>
        </authorList>
    </citation>
    <scope>NUCLEOTIDE SEQUENCE [LARGE SCALE GENOMIC DNA]</scope>
    <source>
        <strain evidence="1">7179.01</strain>
    </source>
</reference>
<evidence type="ECO:0000313" key="2">
    <source>
        <dbReference type="Proteomes" id="UP000322667"/>
    </source>
</evidence>
<organism evidence="1 2">
    <name type="scientific">Gossypium tomentosum</name>
    <name type="common">Hawaiian cotton</name>
    <name type="synonym">Gossypium sandvicense</name>
    <dbReference type="NCBI Taxonomy" id="34277"/>
    <lineage>
        <taxon>Eukaryota</taxon>
        <taxon>Viridiplantae</taxon>
        <taxon>Streptophyta</taxon>
        <taxon>Embryophyta</taxon>
        <taxon>Tracheophyta</taxon>
        <taxon>Spermatophyta</taxon>
        <taxon>Magnoliopsida</taxon>
        <taxon>eudicotyledons</taxon>
        <taxon>Gunneridae</taxon>
        <taxon>Pentapetalae</taxon>
        <taxon>rosids</taxon>
        <taxon>malvids</taxon>
        <taxon>Malvales</taxon>
        <taxon>Malvaceae</taxon>
        <taxon>Malvoideae</taxon>
        <taxon>Gossypium</taxon>
    </lineage>
</organism>
<sequence>MTLFSRLYNGQNPICHFEIAPQPSSSPPSFRPLSIPITMKGRGIPTVLTTYGLEGGWRRGTRVRAEAGVRSCDA</sequence>
<evidence type="ECO:0000313" key="1">
    <source>
        <dbReference type="EMBL" id="TYH75427.1"/>
    </source>
</evidence>
<gene>
    <name evidence="1" type="ORF">ES332_D04G018000v1</name>
</gene>
<proteinExistence type="predicted"/>
<name>A0A5D2L854_GOSTO</name>
<dbReference type="AlphaFoldDB" id="A0A5D2L854"/>
<dbReference type="EMBL" id="CM017626">
    <property type="protein sequence ID" value="TYH75427.1"/>
    <property type="molecule type" value="Genomic_DNA"/>
</dbReference>
<accession>A0A5D2L854</accession>